<keyword evidence="3" id="KW-1185">Reference proteome</keyword>
<gene>
    <name evidence="2" type="ORF">Pcinc_003168</name>
</gene>
<organism evidence="2 3">
    <name type="scientific">Petrolisthes cinctipes</name>
    <name type="common">Flat porcelain crab</name>
    <dbReference type="NCBI Taxonomy" id="88211"/>
    <lineage>
        <taxon>Eukaryota</taxon>
        <taxon>Metazoa</taxon>
        <taxon>Ecdysozoa</taxon>
        <taxon>Arthropoda</taxon>
        <taxon>Crustacea</taxon>
        <taxon>Multicrustacea</taxon>
        <taxon>Malacostraca</taxon>
        <taxon>Eumalacostraca</taxon>
        <taxon>Eucarida</taxon>
        <taxon>Decapoda</taxon>
        <taxon>Pleocyemata</taxon>
        <taxon>Anomura</taxon>
        <taxon>Galatheoidea</taxon>
        <taxon>Porcellanidae</taxon>
        <taxon>Petrolisthes</taxon>
    </lineage>
</organism>
<sequence length="119" mass="13784">MYTSPFHATCFTLRTSPTKYLAIQRYAPYAHNQCPRFCAYVLNDIPCPQHTTVHSRPHLTFSVYKRVIILIKTKLGDDIRKARYPLGVVECRENVEETNSRQKTQMADRSPDPNTPKMP</sequence>
<dbReference type="Proteomes" id="UP001286313">
    <property type="component" value="Unassembled WGS sequence"/>
</dbReference>
<evidence type="ECO:0000256" key="1">
    <source>
        <dbReference type="SAM" id="MobiDB-lite"/>
    </source>
</evidence>
<reference evidence="2" key="1">
    <citation type="submission" date="2023-10" db="EMBL/GenBank/DDBJ databases">
        <title>Genome assemblies of two species of porcelain crab, Petrolisthes cinctipes and Petrolisthes manimaculis (Anomura: Porcellanidae).</title>
        <authorList>
            <person name="Angst P."/>
        </authorList>
    </citation>
    <scope>NUCLEOTIDE SEQUENCE</scope>
    <source>
        <strain evidence="2">PB745_01</strain>
        <tissue evidence="2">Gill</tissue>
    </source>
</reference>
<protein>
    <submittedName>
        <fullName evidence="2">Uncharacterized protein</fullName>
    </submittedName>
</protein>
<dbReference type="AlphaFoldDB" id="A0AAE1L1K1"/>
<evidence type="ECO:0000313" key="3">
    <source>
        <dbReference type="Proteomes" id="UP001286313"/>
    </source>
</evidence>
<feature type="region of interest" description="Disordered" evidence="1">
    <location>
        <begin position="94"/>
        <end position="119"/>
    </location>
</feature>
<dbReference type="EMBL" id="JAWQEG010000237">
    <property type="protein sequence ID" value="KAK3892989.1"/>
    <property type="molecule type" value="Genomic_DNA"/>
</dbReference>
<name>A0AAE1L1K1_PETCI</name>
<proteinExistence type="predicted"/>
<evidence type="ECO:0000313" key="2">
    <source>
        <dbReference type="EMBL" id="KAK3892989.1"/>
    </source>
</evidence>
<accession>A0AAE1L1K1</accession>
<comment type="caution">
    <text evidence="2">The sequence shown here is derived from an EMBL/GenBank/DDBJ whole genome shotgun (WGS) entry which is preliminary data.</text>
</comment>